<organism evidence="1 2">
    <name type="scientific">Vermiconidia calcicola</name>
    <dbReference type="NCBI Taxonomy" id="1690605"/>
    <lineage>
        <taxon>Eukaryota</taxon>
        <taxon>Fungi</taxon>
        <taxon>Dikarya</taxon>
        <taxon>Ascomycota</taxon>
        <taxon>Pezizomycotina</taxon>
        <taxon>Dothideomycetes</taxon>
        <taxon>Dothideomycetidae</taxon>
        <taxon>Mycosphaerellales</taxon>
        <taxon>Extremaceae</taxon>
        <taxon>Vermiconidia</taxon>
    </lineage>
</organism>
<sequence>MEYNKAHGNHFRDNHAPEVTPLSAPQTAIQDSEGLQRVQDHPTYATHAEQSNYYGDKSHHASALGSQEQRRRNKRTLLFSIGAAVIALAVGLGVGIGVGMNVGKGSGNGNAKESSLPGSSEASSGASNAVSSSLSPSPVSPSSAIATGDITGVAAYSCQNGTQISSSSDMRYYQDCEAAYLANGPDMYDSTIMIANLANPPYTRYSLTDCLDVCDEWNSSGLNDEDCRAITYYANLTQAYANGWGGNCFVKNGRPDEITREADDIDMEHTVSAYMSCLWRQVSVKRTSCIWRVAGTRTSKTRSAPRTIFLSSAGDAAARCCCDFHSLSFRSRRTTAQQGYRKDM</sequence>
<comment type="caution">
    <text evidence="1">The sequence shown here is derived from an EMBL/GenBank/DDBJ whole genome shotgun (WGS) entry which is preliminary data.</text>
</comment>
<accession>A0ACC3MTB6</accession>
<keyword evidence="2" id="KW-1185">Reference proteome</keyword>
<evidence type="ECO:0000313" key="1">
    <source>
        <dbReference type="EMBL" id="KAK3703218.1"/>
    </source>
</evidence>
<reference evidence="1" key="1">
    <citation type="submission" date="2023-07" db="EMBL/GenBank/DDBJ databases">
        <title>Black Yeasts Isolated from many extreme environments.</title>
        <authorList>
            <person name="Coleine C."/>
            <person name="Stajich J.E."/>
            <person name="Selbmann L."/>
        </authorList>
    </citation>
    <scope>NUCLEOTIDE SEQUENCE</scope>
    <source>
        <strain evidence="1">CCFEE 5714</strain>
    </source>
</reference>
<evidence type="ECO:0000313" key="2">
    <source>
        <dbReference type="Proteomes" id="UP001281147"/>
    </source>
</evidence>
<protein>
    <submittedName>
        <fullName evidence="1">Uncharacterized protein</fullName>
    </submittedName>
</protein>
<name>A0ACC3MTB6_9PEZI</name>
<proteinExistence type="predicted"/>
<dbReference type="EMBL" id="JAUTXU010000154">
    <property type="protein sequence ID" value="KAK3703218.1"/>
    <property type="molecule type" value="Genomic_DNA"/>
</dbReference>
<gene>
    <name evidence="1" type="ORF">LTR37_014558</name>
</gene>
<dbReference type="Proteomes" id="UP001281147">
    <property type="component" value="Unassembled WGS sequence"/>
</dbReference>